<dbReference type="EMBL" id="JADBJN010000004">
    <property type="protein sequence ID" value="KAG5669618.1"/>
    <property type="molecule type" value="Genomic_DNA"/>
</dbReference>
<dbReference type="SUPFAM" id="SSF52833">
    <property type="entry name" value="Thioredoxin-like"/>
    <property type="match status" value="1"/>
</dbReference>
<protein>
    <submittedName>
        <fullName evidence="3">Thioredoxin</fullName>
    </submittedName>
</protein>
<evidence type="ECO:0000313" key="3">
    <source>
        <dbReference type="EMBL" id="BAN67611.1"/>
    </source>
</evidence>
<accession>S6BEM8</accession>
<comment type="similarity">
    <text evidence="1">Belongs to the thioredoxin family.</text>
</comment>
<sequence length="116" mass="12996">MSAEIFQIHDENEFIDRVLGAKYPVLVGFFAPYCDACASVCSRTEQILEDKHEKIYLAKVNIADHYDLCQKCDIKAGPVLAIASNGDLQKKLSGVHETEEIKKFIEEGGVCEPYKN</sequence>
<dbReference type="Pfam" id="PF00085">
    <property type="entry name" value="Thioredoxin"/>
    <property type="match status" value="1"/>
</dbReference>
<feature type="domain" description="Thioredoxin" evidence="2">
    <location>
        <begin position="9"/>
        <end position="107"/>
    </location>
</feature>
<evidence type="ECO:0000259" key="2">
    <source>
        <dbReference type="Pfam" id="PF00085"/>
    </source>
</evidence>
<reference evidence="4" key="2">
    <citation type="submission" date="2021-03" db="EMBL/GenBank/DDBJ databases">
        <title>Chromosome level genome of the anhydrobiotic midge Polypedilum vanderplanki.</title>
        <authorList>
            <person name="Yoshida Y."/>
            <person name="Kikawada T."/>
            <person name="Gusev O."/>
        </authorList>
    </citation>
    <scope>NUCLEOTIDE SEQUENCE</scope>
    <source>
        <strain evidence="4">NIAS01</strain>
        <tissue evidence="4">Whole body or cell culture</tissue>
    </source>
</reference>
<dbReference type="PANTHER" id="PTHR43601:SF3">
    <property type="entry name" value="THIOREDOXIN, MITOCHONDRIAL"/>
    <property type="match status" value="1"/>
</dbReference>
<dbReference type="CDD" id="cd02947">
    <property type="entry name" value="TRX_family"/>
    <property type="match status" value="1"/>
</dbReference>
<evidence type="ECO:0000256" key="1">
    <source>
        <dbReference type="ARBA" id="ARBA00008987"/>
    </source>
</evidence>
<evidence type="ECO:0000313" key="4">
    <source>
        <dbReference type="EMBL" id="KAG5669618.1"/>
    </source>
</evidence>
<dbReference type="OrthoDB" id="19690at2759"/>
<organism evidence="3">
    <name type="scientific">Polypedilum vanderplanki</name>
    <name type="common">Sleeping chironomid midge</name>
    <dbReference type="NCBI Taxonomy" id="319348"/>
    <lineage>
        <taxon>Eukaryota</taxon>
        <taxon>Metazoa</taxon>
        <taxon>Ecdysozoa</taxon>
        <taxon>Arthropoda</taxon>
        <taxon>Hexapoda</taxon>
        <taxon>Insecta</taxon>
        <taxon>Pterygota</taxon>
        <taxon>Neoptera</taxon>
        <taxon>Endopterygota</taxon>
        <taxon>Diptera</taxon>
        <taxon>Nematocera</taxon>
        <taxon>Chironomoidea</taxon>
        <taxon>Chironomidae</taxon>
        <taxon>Chironominae</taxon>
        <taxon>Polypedilum</taxon>
        <taxon>Polypedilum</taxon>
    </lineage>
</organism>
<evidence type="ECO:0000313" key="5">
    <source>
        <dbReference type="Proteomes" id="UP001107558"/>
    </source>
</evidence>
<dbReference type="EMBL" id="AB842154">
    <property type="protein sequence ID" value="BAN67611.1"/>
    <property type="molecule type" value="mRNA"/>
</dbReference>
<dbReference type="AlphaFoldDB" id="S6BEM8"/>
<dbReference type="InterPro" id="IPR036249">
    <property type="entry name" value="Thioredoxin-like_sf"/>
</dbReference>
<keyword evidence="5" id="KW-1185">Reference proteome</keyword>
<dbReference type="InterPro" id="IPR013766">
    <property type="entry name" value="Thioredoxin_domain"/>
</dbReference>
<dbReference type="GO" id="GO:0045454">
    <property type="term" value="P:cell redox homeostasis"/>
    <property type="evidence" value="ECO:0007669"/>
    <property type="project" value="TreeGrafter"/>
</dbReference>
<dbReference type="PANTHER" id="PTHR43601">
    <property type="entry name" value="THIOREDOXIN, MITOCHONDRIAL"/>
    <property type="match status" value="1"/>
</dbReference>
<dbReference type="Proteomes" id="UP001107558">
    <property type="component" value="Chromosome 4"/>
</dbReference>
<reference evidence="3" key="1">
    <citation type="submission" date="2013-07" db="EMBL/GenBank/DDBJ databases">
        <title>Functional and evolutionary insights for the origin and mechanisms of complete desiccation tolerance from genome of the sleeping chironomid Polypedilum vanderplanki.</title>
        <authorList>
            <person name="Gusev O."/>
            <person name="Suetsugu Y."/>
            <person name="Cornette R."/>
            <person name="Kawashima T."/>
            <person name="Logacheva M."/>
            <person name="Kondrashev A."/>
            <person name="Penin A."/>
            <person name="Hatanaka R."/>
            <person name="Kikuta S."/>
            <person name="Shimura S."/>
            <person name="Katayose Y."/>
            <person name="Matsumoto T."/>
            <person name="Shagimardanova E."/>
            <person name="Alexeev D."/>
            <person name="Govorun V."/>
            <person name="Wisecaver J."/>
            <person name="Mikheyev A."/>
            <person name="Koyanagi R."/>
            <person name="Nishiyama T."/>
            <person name="Shigenobu S."/>
            <person name="Shibata T.F."/>
            <person name="Hasebe M."/>
            <person name="Okuda T."/>
            <person name="Satoh N."/>
            <person name="Kikawada T."/>
        </authorList>
    </citation>
    <scope>NUCLEOTIDE SEQUENCE</scope>
</reference>
<name>S6BEM8_POLVA</name>
<gene>
    <name evidence="3" type="primary">PvTrx9</name>
    <name evidence="4" type="ORF">PVAND_017503</name>
</gene>
<dbReference type="GO" id="GO:0005739">
    <property type="term" value="C:mitochondrion"/>
    <property type="evidence" value="ECO:0007669"/>
    <property type="project" value="TreeGrafter"/>
</dbReference>
<proteinExistence type="evidence at transcript level"/>
<dbReference type="Gene3D" id="3.40.30.10">
    <property type="entry name" value="Glutaredoxin"/>
    <property type="match status" value="1"/>
</dbReference>